<evidence type="ECO:0000313" key="2">
    <source>
        <dbReference type="EMBL" id="RIA96768.1"/>
    </source>
</evidence>
<name>A0A397TF56_9GLOM</name>
<dbReference type="AlphaFoldDB" id="A0A397TF56"/>
<sequence>MDDARELKDINERYIKIEEIMDGLENIKNKMKEEFIENYYEDKEINYIIEGKKGIMEIKKIGDREKNEIKFKINSKDEEKNGLIGIIMVILMVKKNEKCEINIDTNKVNINKILQKVIKTKERQSWSINNINYINKIIELLEEYNINIQIDEIEKQKHKKTNRKWERNENLDEIKVEKWEEVDWIKTFDFIMLKQEETTIYGNHDEKREEVTELRIF</sequence>
<evidence type="ECO:0000313" key="3">
    <source>
        <dbReference type="Proteomes" id="UP000265703"/>
    </source>
</evidence>
<comment type="caution">
    <text evidence="2">The sequence shown here is derived from an EMBL/GenBank/DDBJ whole genome shotgun (WGS) entry which is preliminary data.</text>
</comment>
<reference evidence="2 3" key="1">
    <citation type="submission" date="2018-06" db="EMBL/GenBank/DDBJ databases">
        <title>Comparative genomics reveals the genomic features of Rhizophagus irregularis, R. cerebriforme, R. diaphanum and Gigaspora rosea, and their symbiotic lifestyle signature.</title>
        <authorList>
            <person name="Morin E."/>
            <person name="San Clemente H."/>
            <person name="Chen E.C.H."/>
            <person name="De La Providencia I."/>
            <person name="Hainaut M."/>
            <person name="Kuo A."/>
            <person name="Kohler A."/>
            <person name="Murat C."/>
            <person name="Tang N."/>
            <person name="Roy S."/>
            <person name="Loubradou J."/>
            <person name="Henrissat B."/>
            <person name="Grigoriev I.V."/>
            <person name="Corradi N."/>
            <person name="Roux C."/>
            <person name="Martin F.M."/>
        </authorList>
    </citation>
    <scope>NUCLEOTIDE SEQUENCE [LARGE SCALE GENOMIC DNA]</scope>
    <source>
        <strain evidence="2 3">DAOM 227022</strain>
    </source>
</reference>
<feature type="coiled-coil region" evidence="1">
    <location>
        <begin position="7"/>
        <end position="34"/>
    </location>
</feature>
<keyword evidence="3" id="KW-1185">Reference proteome</keyword>
<keyword evidence="1" id="KW-0175">Coiled coil</keyword>
<protein>
    <submittedName>
        <fullName evidence="2">Uncharacterized protein</fullName>
    </submittedName>
</protein>
<proteinExistence type="predicted"/>
<accession>A0A397TF56</accession>
<evidence type="ECO:0000256" key="1">
    <source>
        <dbReference type="SAM" id="Coils"/>
    </source>
</evidence>
<dbReference type="Proteomes" id="UP000265703">
    <property type="component" value="Unassembled WGS sequence"/>
</dbReference>
<dbReference type="EMBL" id="QKYT01000039">
    <property type="protein sequence ID" value="RIA96768.1"/>
    <property type="molecule type" value="Genomic_DNA"/>
</dbReference>
<gene>
    <name evidence="2" type="ORF">C1645_814962</name>
</gene>
<organism evidence="2 3">
    <name type="scientific">Glomus cerebriforme</name>
    <dbReference type="NCBI Taxonomy" id="658196"/>
    <lineage>
        <taxon>Eukaryota</taxon>
        <taxon>Fungi</taxon>
        <taxon>Fungi incertae sedis</taxon>
        <taxon>Mucoromycota</taxon>
        <taxon>Glomeromycotina</taxon>
        <taxon>Glomeromycetes</taxon>
        <taxon>Glomerales</taxon>
        <taxon>Glomeraceae</taxon>
        <taxon>Glomus</taxon>
    </lineage>
</organism>